<proteinExistence type="predicted"/>
<dbReference type="Gene3D" id="1.10.1200.10">
    <property type="entry name" value="ACP-like"/>
    <property type="match status" value="1"/>
</dbReference>
<organism evidence="1 2">
    <name type="scientific">Treponema bryantii</name>
    <dbReference type="NCBI Taxonomy" id="163"/>
    <lineage>
        <taxon>Bacteria</taxon>
        <taxon>Pseudomonadati</taxon>
        <taxon>Spirochaetota</taxon>
        <taxon>Spirochaetia</taxon>
        <taxon>Spirochaetales</taxon>
        <taxon>Treponemataceae</taxon>
        <taxon>Treponema</taxon>
    </lineage>
</organism>
<keyword evidence="2" id="KW-1185">Reference proteome</keyword>
<dbReference type="SUPFAM" id="SSF47336">
    <property type="entry name" value="ACP-like"/>
    <property type="match status" value="1"/>
</dbReference>
<evidence type="ECO:0008006" key="3">
    <source>
        <dbReference type="Google" id="ProtNLM"/>
    </source>
</evidence>
<accession>A0A1H9C492</accession>
<dbReference type="RefSeq" id="WP_074640979.1">
    <property type="nucleotide sequence ID" value="NZ_FOFU01000002.1"/>
</dbReference>
<dbReference type="EMBL" id="FOFU01000002">
    <property type="protein sequence ID" value="SEP95914.1"/>
    <property type="molecule type" value="Genomic_DNA"/>
</dbReference>
<protein>
    <recommendedName>
        <fullName evidence="3">Phosphopantetheine attachment site</fullName>
    </recommendedName>
</protein>
<name>A0A1H9C492_9SPIR</name>
<dbReference type="AlphaFoldDB" id="A0A1H9C492"/>
<dbReference type="Proteomes" id="UP000182360">
    <property type="component" value="Unassembled WGS sequence"/>
</dbReference>
<reference evidence="1 2" key="1">
    <citation type="submission" date="2016-10" db="EMBL/GenBank/DDBJ databases">
        <authorList>
            <person name="de Groot N.N."/>
        </authorList>
    </citation>
    <scope>NUCLEOTIDE SEQUENCE [LARGE SCALE GENOMIC DNA]</scope>
    <source>
        <strain evidence="1 2">B25</strain>
    </source>
</reference>
<evidence type="ECO:0000313" key="1">
    <source>
        <dbReference type="EMBL" id="SEP95914.1"/>
    </source>
</evidence>
<sequence>MITKKEIIDFITIKIQENIPPEYHNLINEDFNMANNELGFNSVNYVMLVYDLETKYGISLEESLLDLTQFNTISILADFLTQLINKD</sequence>
<gene>
    <name evidence="1" type="ORF">SAMN04487977_10239</name>
</gene>
<evidence type="ECO:0000313" key="2">
    <source>
        <dbReference type="Proteomes" id="UP000182360"/>
    </source>
</evidence>
<dbReference type="InterPro" id="IPR036736">
    <property type="entry name" value="ACP-like_sf"/>
</dbReference>